<dbReference type="PIRSF" id="PIRSF029895">
    <property type="entry name" value="SpoIV"/>
    <property type="match status" value="1"/>
</dbReference>
<dbReference type="KEGG" id="slp:Slip_1641"/>
<dbReference type="HOGENOM" id="CLU_050521_1_0_9"/>
<keyword evidence="1" id="KW-0812">Transmembrane</keyword>
<dbReference type="EMBL" id="CP002048">
    <property type="protein sequence ID" value="ADI02400.1"/>
    <property type="molecule type" value="Genomic_DNA"/>
</dbReference>
<keyword evidence="1" id="KW-1133">Transmembrane helix</keyword>
<keyword evidence="3" id="KW-1185">Reference proteome</keyword>
<dbReference type="Proteomes" id="UP000000378">
    <property type="component" value="Chromosome"/>
</dbReference>
<reference evidence="2 3" key="2">
    <citation type="journal article" date="2010" name="Stand. Genomic Sci.">
        <title>Complete genome sequence of Syntrophothermus lipocalidus type strain (TGB-C1).</title>
        <authorList>
            <person name="Djao O.D."/>
            <person name="Zhang X."/>
            <person name="Lucas S."/>
            <person name="Lapidus A."/>
            <person name="Del Rio T.G."/>
            <person name="Nolan M."/>
            <person name="Tice H."/>
            <person name="Cheng J.F."/>
            <person name="Han C."/>
            <person name="Tapia R."/>
            <person name="Goodwin L."/>
            <person name="Pitluck S."/>
            <person name="Liolios K."/>
            <person name="Ivanova N."/>
            <person name="Mavromatis K."/>
            <person name="Mikhailova N."/>
            <person name="Ovchinnikova G."/>
            <person name="Pati A."/>
            <person name="Brambilla E."/>
            <person name="Chen A."/>
            <person name="Palaniappan K."/>
            <person name="Land M."/>
            <person name="Hauser L."/>
            <person name="Chang Y.J."/>
            <person name="Jeffries C.D."/>
            <person name="Rohde M."/>
            <person name="Sikorski J."/>
            <person name="Spring S."/>
            <person name="Goker M."/>
            <person name="Detter J.C."/>
            <person name="Woyke T."/>
            <person name="Bristow J."/>
            <person name="Eisen J.A."/>
            <person name="Markowitz V."/>
            <person name="Hugenholtz P."/>
            <person name="Kyrpides N.C."/>
            <person name="Klenk H.P."/>
        </authorList>
    </citation>
    <scope>NUCLEOTIDE SEQUENCE [LARGE SCALE GENOMIC DNA]</scope>
    <source>
        <strain evidence="3">DSM 12680 / TGB-C1</strain>
    </source>
</reference>
<accession>D7CNW5</accession>
<dbReference type="NCBIfam" id="TIGR02876">
    <property type="entry name" value="spore_yqfD"/>
    <property type="match status" value="1"/>
</dbReference>
<feature type="transmembrane region" description="Helical" evidence="1">
    <location>
        <begin position="90"/>
        <end position="112"/>
    </location>
</feature>
<evidence type="ECO:0000313" key="2">
    <source>
        <dbReference type="EMBL" id="ADI02400.1"/>
    </source>
</evidence>
<dbReference type="Pfam" id="PF06898">
    <property type="entry name" value="YqfD"/>
    <property type="match status" value="1"/>
</dbReference>
<dbReference type="eggNOG" id="COG0561">
    <property type="taxonomic scope" value="Bacteria"/>
</dbReference>
<dbReference type="OrthoDB" id="1640349at2"/>
<protein>
    <submittedName>
        <fullName evidence="2">Sporulation protein YqfD</fullName>
    </submittedName>
</protein>
<dbReference type="STRING" id="643648.Slip_1641"/>
<evidence type="ECO:0000313" key="3">
    <source>
        <dbReference type="Proteomes" id="UP000000378"/>
    </source>
</evidence>
<reference evidence="3" key="1">
    <citation type="journal article" date="2010" name="Stand. Genomic Sci.">
        <title>Complete genome sequence of Syntrophothermus lipocalidus type strain (TGB-C1T).</title>
        <authorList>
            <consortium name="US DOE Joint Genome Institute (JGI-PGF)"/>
            <person name="Djao O."/>
            <person name="Zhang X."/>
            <person name="Lucas S."/>
            <person name="Lapidus A."/>
            <person name="Glavina Del Rio T."/>
            <person name="Nolan M."/>
            <person name="Tice H."/>
            <person name="Cheng J."/>
            <person name="Han C."/>
            <person name="Tapia R."/>
            <person name="Goodwin L."/>
            <person name="Pitluck S."/>
            <person name="Liolios K."/>
            <person name="Ivanova N."/>
            <person name="Mavromatis K."/>
            <person name="Mikhailova N."/>
            <person name="Ovchinnikova G."/>
            <person name="Pati A."/>
            <person name="Brambilla E."/>
            <person name="Chen A."/>
            <person name="Palaniappan K."/>
            <person name="Land M."/>
            <person name="Hauser L."/>
            <person name="Chang Y."/>
            <person name="Jeffries C."/>
            <person name="Rohde M."/>
            <person name="Sikorski J."/>
            <person name="Spring S."/>
            <person name="Goker M."/>
            <person name="Detter J."/>
            <person name="Woyke T."/>
            <person name="Bristow J."/>
            <person name="Eisen J."/>
            <person name="Markowitz V."/>
            <person name="Hugenholtz P."/>
            <person name="Kyrpides N."/>
            <person name="Klenk H."/>
        </authorList>
    </citation>
    <scope>NUCLEOTIDE SEQUENCE [LARGE SCALE GENOMIC DNA]</scope>
    <source>
        <strain evidence="3">DSM 12680 / TGB-C1</strain>
    </source>
</reference>
<dbReference type="InterPro" id="IPR010690">
    <property type="entry name" value="YqfD"/>
</dbReference>
<gene>
    <name evidence="2" type="ordered locus">Slip_1641</name>
</gene>
<dbReference type="AlphaFoldDB" id="D7CNW5"/>
<organism evidence="2 3">
    <name type="scientific">Syntrophothermus lipocalidus (strain DSM 12680 / TGB-C1)</name>
    <dbReference type="NCBI Taxonomy" id="643648"/>
    <lineage>
        <taxon>Bacteria</taxon>
        <taxon>Bacillati</taxon>
        <taxon>Bacillota</taxon>
        <taxon>Clostridia</taxon>
        <taxon>Eubacteriales</taxon>
        <taxon>Syntrophomonadaceae</taxon>
        <taxon>Syntrophothermus</taxon>
    </lineage>
</organism>
<dbReference type="RefSeq" id="WP_013175802.1">
    <property type="nucleotide sequence ID" value="NC_014220.1"/>
</dbReference>
<evidence type="ECO:0000256" key="1">
    <source>
        <dbReference type="SAM" id="Phobius"/>
    </source>
</evidence>
<sequence length="404" mass="45004">MLNARWGNFLGGFLTVAVKGKYPEKLMNLALARGIFLWDVKRTPEGICFRIRNSAYQALQNLTEEHGFELEVINTEGFPFYRQVLQRRRMLMWGAGLFVLALYLLSSFIWVIEVNGNVNLSTETILKAAARHGLYEGAMKWNLAKTDVEDGILKDLLQLSYVEVNIKGVKAQIKVVEKVLPNQPEGPCHIVARKDGIIESVLVLKGQALVKEGETVAKGDVLISGIVFPETRLDGEDGQGVMHPQIVTAQGQVKARVWYEGYGECGLTTQKSVFTGRSAERIVLVTPWARYTLRECGEKFNQSVRNQKSYTLQSPWGKWGWVTTVSREKETITLSHSPDEALDKARGQALERLKRKLGSGGKVVDTGMKTLSCPADSVVRVKAYAEVVEEIGVPQPINLEANAR</sequence>
<keyword evidence="1" id="KW-0472">Membrane</keyword>
<proteinExistence type="predicted"/>
<name>D7CNW5_SYNLT</name>